<sequence length="357" mass="38054">MDILKMAAAIEPPNEEALREAELRQENLLKPMGSLGRLETISIQIAGITGKVKNAAGKKVLYLFGADNGVYEEGVAATPQHFTRALMENYASGKKCAINVLCAHCGVELRVVDMGVKDGVGHPNIDDCRLMDGTRNFLREPAMDPKTALTAMEIGWGYAKEAKEQGVDLVGNGEVGMGNTTTAAACIMAACGLIDPEGIVGRGAGLTDEAFSRKKAVIGEALQKYRLSPEDAVSILSCVGGLDIGAMVGLYLGCGYFRLPIVADGVISIAAALLAYRLNPLIKDYIIPSHLSEEPAYRIAADEMGLKPVLALNMRLGEGSGCPIMMQVVETALAAMNDMCTFGEESLETDYREDITM</sequence>
<evidence type="ECO:0000256" key="6">
    <source>
        <dbReference type="ARBA" id="ARBA00022573"/>
    </source>
</evidence>
<proteinExistence type="inferred from homology"/>
<evidence type="ECO:0000256" key="7">
    <source>
        <dbReference type="ARBA" id="ARBA00022676"/>
    </source>
</evidence>
<dbReference type="RefSeq" id="WP_249294331.1">
    <property type="nucleotide sequence ID" value="NZ_JACRSV010000001.1"/>
</dbReference>
<dbReference type="FunFam" id="3.40.50.10210:FF:000001">
    <property type="entry name" value="Nicotinate-nucleotide--dimethylbenzimidazole phosphoribosyltransferase"/>
    <property type="match status" value="1"/>
</dbReference>
<keyword evidence="6" id="KW-0169">Cobalamin biosynthesis</keyword>
<evidence type="ECO:0000256" key="10">
    <source>
        <dbReference type="NCBIfam" id="TIGR03160"/>
    </source>
</evidence>
<accession>A0A926I2D1</accession>
<evidence type="ECO:0000256" key="2">
    <source>
        <dbReference type="ARBA" id="ARBA00005049"/>
    </source>
</evidence>
<dbReference type="InterPro" id="IPR017846">
    <property type="entry name" value="Nict_dMeBzImd_PRibTrfase_bact"/>
</dbReference>
<dbReference type="NCBIfam" id="TIGR03160">
    <property type="entry name" value="cobT_DBIPRT"/>
    <property type="match status" value="1"/>
</dbReference>
<dbReference type="SUPFAM" id="SSF52733">
    <property type="entry name" value="Nicotinate mononucleotide:5,6-dimethylbenzimidazole phosphoribosyltransferase (CobT)"/>
    <property type="match status" value="1"/>
</dbReference>
<comment type="catalytic activity">
    <reaction evidence="9">
        <text>5,6-dimethylbenzimidazole + nicotinate beta-D-ribonucleotide = alpha-ribazole 5'-phosphate + nicotinate + H(+)</text>
        <dbReference type="Rhea" id="RHEA:11196"/>
        <dbReference type="ChEBI" id="CHEBI:15378"/>
        <dbReference type="ChEBI" id="CHEBI:15890"/>
        <dbReference type="ChEBI" id="CHEBI:32544"/>
        <dbReference type="ChEBI" id="CHEBI:57502"/>
        <dbReference type="ChEBI" id="CHEBI:57918"/>
        <dbReference type="EC" id="2.4.2.21"/>
    </reaction>
</comment>
<dbReference type="PANTHER" id="PTHR43463">
    <property type="entry name" value="NICOTINATE-NUCLEOTIDE--DIMETHYLBENZIMIDAZOLE PHOSPHORIBOSYLTRANSFERASE"/>
    <property type="match status" value="1"/>
</dbReference>
<evidence type="ECO:0000256" key="4">
    <source>
        <dbReference type="ARBA" id="ARBA00011991"/>
    </source>
</evidence>
<dbReference type="NCBIfam" id="NF000996">
    <property type="entry name" value="PRK00105.1"/>
    <property type="match status" value="1"/>
</dbReference>
<keyword evidence="12" id="KW-1185">Reference proteome</keyword>
<dbReference type="Pfam" id="PF02277">
    <property type="entry name" value="DBI_PRT"/>
    <property type="match status" value="1"/>
</dbReference>
<evidence type="ECO:0000256" key="3">
    <source>
        <dbReference type="ARBA" id="ARBA00007110"/>
    </source>
</evidence>
<evidence type="ECO:0000256" key="1">
    <source>
        <dbReference type="ARBA" id="ARBA00002197"/>
    </source>
</evidence>
<comment type="caution">
    <text evidence="11">The sequence shown here is derived from an EMBL/GenBank/DDBJ whole genome shotgun (WGS) entry which is preliminary data.</text>
</comment>
<evidence type="ECO:0000313" key="12">
    <source>
        <dbReference type="Proteomes" id="UP000610760"/>
    </source>
</evidence>
<comment type="similarity">
    <text evidence="3">Belongs to the CobT family.</text>
</comment>
<dbReference type="EMBL" id="JACRSV010000001">
    <property type="protein sequence ID" value="MBC8559438.1"/>
    <property type="molecule type" value="Genomic_DNA"/>
</dbReference>
<dbReference type="Gene3D" id="3.40.50.10210">
    <property type="match status" value="1"/>
</dbReference>
<evidence type="ECO:0000256" key="8">
    <source>
        <dbReference type="ARBA" id="ARBA00022679"/>
    </source>
</evidence>
<dbReference type="InterPro" id="IPR023195">
    <property type="entry name" value="Nict_dMeBzImd_PRibTrfase_N"/>
</dbReference>
<keyword evidence="7 11" id="KW-0328">Glycosyltransferase</keyword>
<evidence type="ECO:0000256" key="9">
    <source>
        <dbReference type="ARBA" id="ARBA00047340"/>
    </source>
</evidence>
<evidence type="ECO:0000313" key="11">
    <source>
        <dbReference type="EMBL" id="MBC8559438.1"/>
    </source>
</evidence>
<dbReference type="CDD" id="cd02439">
    <property type="entry name" value="DMB-PRT_CobT"/>
    <property type="match status" value="1"/>
</dbReference>
<comment type="pathway">
    <text evidence="2">Nucleoside biosynthesis; alpha-ribazole biosynthesis; alpha-ribazole from 5,6-dimethylbenzimidazole: step 1/2.</text>
</comment>
<dbReference type="InterPro" id="IPR003200">
    <property type="entry name" value="Nict_dMeBzImd_PRibTrfase"/>
</dbReference>
<name>A0A926I2D1_9FIRM</name>
<dbReference type="GO" id="GO:0009236">
    <property type="term" value="P:cobalamin biosynthetic process"/>
    <property type="evidence" value="ECO:0007669"/>
    <property type="project" value="UniProtKB-UniRule"/>
</dbReference>
<keyword evidence="8 11" id="KW-0808">Transferase</keyword>
<dbReference type="GO" id="GO:0008939">
    <property type="term" value="F:nicotinate-nucleotide-dimethylbenzimidazole phosphoribosyltransferase activity"/>
    <property type="evidence" value="ECO:0007669"/>
    <property type="project" value="UniProtKB-UniRule"/>
</dbReference>
<dbReference type="PANTHER" id="PTHR43463:SF1">
    <property type="entry name" value="NICOTINATE-NUCLEOTIDE--DIMETHYLBENZIMIDAZOLE PHOSPHORIBOSYLTRANSFERASE"/>
    <property type="match status" value="1"/>
</dbReference>
<dbReference type="Proteomes" id="UP000610760">
    <property type="component" value="Unassembled WGS sequence"/>
</dbReference>
<organism evidence="11 12">
    <name type="scientific">Fumia xinanensis</name>
    <dbReference type="NCBI Taxonomy" id="2763659"/>
    <lineage>
        <taxon>Bacteria</taxon>
        <taxon>Bacillati</taxon>
        <taxon>Bacillota</taxon>
        <taxon>Clostridia</taxon>
        <taxon>Eubacteriales</taxon>
        <taxon>Oscillospiraceae</taxon>
        <taxon>Fumia</taxon>
    </lineage>
</organism>
<dbReference type="AlphaFoldDB" id="A0A926I2D1"/>
<gene>
    <name evidence="11" type="primary">cobT</name>
    <name evidence="11" type="ORF">H8710_05060</name>
</gene>
<dbReference type="Gene3D" id="1.10.1610.10">
    <property type="match status" value="1"/>
</dbReference>
<dbReference type="EC" id="2.4.2.21" evidence="4 10"/>
<comment type="function">
    <text evidence="1">Catalyzes the synthesis of alpha-ribazole-5'-phosphate from nicotinate mononucleotide (NAMN) and 5,6-dimethylbenzimidazole (DMB).</text>
</comment>
<evidence type="ECO:0000256" key="5">
    <source>
        <dbReference type="ARBA" id="ARBA00015486"/>
    </source>
</evidence>
<dbReference type="InterPro" id="IPR036087">
    <property type="entry name" value="Nict_dMeBzImd_PRibTrfase_sf"/>
</dbReference>
<reference evidence="11" key="1">
    <citation type="submission" date="2020-08" db="EMBL/GenBank/DDBJ databases">
        <title>Genome public.</title>
        <authorList>
            <person name="Liu C."/>
            <person name="Sun Q."/>
        </authorList>
    </citation>
    <scope>NUCLEOTIDE SEQUENCE</scope>
    <source>
        <strain evidence="11">NSJ-33</strain>
    </source>
</reference>
<protein>
    <recommendedName>
        <fullName evidence="5 10">Nicotinate-nucleotide--dimethylbenzimidazole phosphoribosyltransferase</fullName>
        <ecNumber evidence="4 10">2.4.2.21</ecNumber>
    </recommendedName>
</protein>